<evidence type="ECO:0000256" key="4">
    <source>
        <dbReference type="ARBA" id="ARBA00049366"/>
    </source>
</evidence>
<evidence type="ECO:0000256" key="1">
    <source>
        <dbReference type="ARBA" id="ARBA00010518"/>
    </source>
</evidence>
<name>A0A1G4BFM5_9PEZI</name>
<comment type="similarity">
    <text evidence="1">Belongs to the asparaginase 1 family.</text>
</comment>
<dbReference type="PRINTS" id="PR00139">
    <property type="entry name" value="ASNGLNASE"/>
</dbReference>
<evidence type="ECO:0000259" key="7">
    <source>
        <dbReference type="Pfam" id="PF17763"/>
    </source>
</evidence>
<dbReference type="InterPro" id="IPR040919">
    <property type="entry name" value="Asparaginase_C"/>
</dbReference>
<feature type="active site" description="O-isoaspartyl threonine intermediate" evidence="5">
    <location>
        <position position="20"/>
    </location>
</feature>
<feature type="domain" description="Asparaginase/glutaminase C-terminal" evidence="7">
    <location>
        <begin position="229"/>
        <end position="337"/>
    </location>
</feature>
<comment type="caution">
    <text evidence="8">The sequence shown here is derived from an EMBL/GenBank/DDBJ whole genome shotgun (WGS) entry which is preliminary data.</text>
</comment>
<evidence type="ECO:0000256" key="5">
    <source>
        <dbReference type="PIRSR" id="PIRSR001220-1"/>
    </source>
</evidence>
<dbReference type="EC" id="3.5.1.1" evidence="2"/>
<feature type="domain" description="L-asparaginase N-terminal" evidence="6">
    <location>
        <begin position="12"/>
        <end position="211"/>
    </location>
</feature>
<evidence type="ECO:0000256" key="3">
    <source>
        <dbReference type="ARBA" id="ARBA00022801"/>
    </source>
</evidence>
<dbReference type="SUPFAM" id="SSF53774">
    <property type="entry name" value="Glutaminase/Asparaginase"/>
    <property type="match status" value="1"/>
</dbReference>
<dbReference type="CDD" id="cd08964">
    <property type="entry name" value="L-asparaginase_II"/>
    <property type="match status" value="1"/>
</dbReference>
<dbReference type="InterPro" id="IPR027474">
    <property type="entry name" value="L-asparaginase_N"/>
</dbReference>
<dbReference type="PIRSF" id="PIRSF001220">
    <property type="entry name" value="L-ASNase_gatD"/>
    <property type="match status" value="1"/>
</dbReference>
<dbReference type="GeneID" id="34557754"/>
<dbReference type="Proteomes" id="UP000176998">
    <property type="component" value="Unassembled WGS sequence"/>
</dbReference>
<dbReference type="InterPro" id="IPR027473">
    <property type="entry name" value="L-asparaginase_C"/>
</dbReference>
<dbReference type="EMBL" id="MJBS01000030">
    <property type="protein sequence ID" value="OHF00189.1"/>
    <property type="molecule type" value="Genomic_DNA"/>
</dbReference>
<evidence type="ECO:0000313" key="8">
    <source>
        <dbReference type="EMBL" id="OHF00189.1"/>
    </source>
</evidence>
<dbReference type="GO" id="GO:0006530">
    <property type="term" value="P:L-asparagine catabolic process"/>
    <property type="evidence" value="ECO:0007669"/>
    <property type="project" value="UniProtKB-ARBA"/>
</dbReference>
<protein>
    <recommendedName>
        <fullName evidence="2">asparaginase</fullName>
        <ecNumber evidence="2">3.5.1.1</ecNumber>
    </recommendedName>
</protein>
<evidence type="ECO:0000313" key="9">
    <source>
        <dbReference type="Proteomes" id="UP000176998"/>
    </source>
</evidence>
<comment type="catalytic activity">
    <reaction evidence="4">
        <text>L-asparagine + H2O = L-aspartate + NH4(+)</text>
        <dbReference type="Rhea" id="RHEA:21016"/>
        <dbReference type="ChEBI" id="CHEBI:15377"/>
        <dbReference type="ChEBI" id="CHEBI:28938"/>
        <dbReference type="ChEBI" id="CHEBI:29991"/>
        <dbReference type="ChEBI" id="CHEBI:58048"/>
        <dbReference type="EC" id="3.5.1.1"/>
    </reaction>
</comment>
<dbReference type="PANTHER" id="PTHR11707:SF28">
    <property type="entry name" value="60 KDA LYSOPHOSPHOLIPASE"/>
    <property type="match status" value="1"/>
</dbReference>
<keyword evidence="3" id="KW-0378">Hydrolase</keyword>
<keyword evidence="9" id="KW-1185">Reference proteome</keyword>
<dbReference type="InterPro" id="IPR004550">
    <property type="entry name" value="AsnASE_II"/>
</dbReference>
<dbReference type="RefSeq" id="XP_022477333.1">
    <property type="nucleotide sequence ID" value="XM_022616244.1"/>
</dbReference>
<dbReference type="PROSITE" id="PS51732">
    <property type="entry name" value="ASN_GLN_ASE_3"/>
    <property type="match status" value="1"/>
</dbReference>
<dbReference type="Gene3D" id="3.40.50.1170">
    <property type="entry name" value="L-asparaginase, N-terminal domain"/>
    <property type="match status" value="1"/>
</dbReference>
<dbReference type="AlphaFoldDB" id="A0A1G4BFM5"/>
<evidence type="ECO:0000256" key="2">
    <source>
        <dbReference type="ARBA" id="ARBA00012920"/>
    </source>
</evidence>
<dbReference type="SMART" id="SM00870">
    <property type="entry name" value="Asparaginase"/>
    <property type="match status" value="1"/>
</dbReference>
<dbReference type="InterPro" id="IPR006034">
    <property type="entry name" value="Asparaginase/glutaminase-like"/>
</dbReference>
<reference evidence="8 9" key="1">
    <citation type="submission" date="2016-09" db="EMBL/GenBank/DDBJ databases">
        <authorList>
            <person name="Capua I."/>
            <person name="De Benedictis P."/>
            <person name="Joannis T."/>
            <person name="Lombin L.H."/>
            <person name="Cattoli G."/>
        </authorList>
    </citation>
    <scope>NUCLEOTIDE SEQUENCE [LARGE SCALE GENOMIC DNA]</scope>
    <source>
        <strain evidence="8 9">IMI 309357</strain>
    </source>
</reference>
<gene>
    <name evidence="8" type="ORF">CORC01_04597</name>
</gene>
<dbReference type="InterPro" id="IPR037152">
    <property type="entry name" value="L-asparaginase_N_sf"/>
</dbReference>
<dbReference type="STRING" id="1209926.A0A1G4BFM5"/>
<dbReference type="OrthoDB" id="542841at2759"/>
<sequence length="340" mass="36561">MSETITMTANIIAFIPTGGTIGTRAFNKSDLDYGSKGHGEYAGISELRRELHVEELADDLGMEIQVEGVEPLDSTAITSETWHKIAERCEELSQDARVRAIVISHGTASLEETAFTLSLVLRLRIPVIITGSMRPFNGESSDAEANLTAAFRVGARTYKKSPGVLVVFNKEIHLPRYVTKTHTGNLDAFKSPDSKPIGTVNDDKVSFDQDPLLPEDLGFRMDMLKHLPKVDIVYSSAGNDGTQVKESIKRGVKGIVSAGFAPGLGTPGEEKAFAEARLKGIIVVQSSRVLSGEVVDSEDHKAVGIIAAGNLSPQAAKILLSFSLARKATLEKIGGIFSKI</sequence>
<dbReference type="InterPro" id="IPR036152">
    <property type="entry name" value="Asp/glu_Ase-like_sf"/>
</dbReference>
<dbReference type="GO" id="GO:0004067">
    <property type="term" value="F:asparaginase activity"/>
    <property type="evidence" value="ECO:0007669"/>
    <property type="project" value="UniProtKB-UniRule"/>
</dbReference>
<evidence type="ECO:0000259" key="6">
    <source>
        <dbReference type="Pfam" id="PF00710"/>
    </source>
</evidence>
<dbReference type="PIRSF" id="PIRSF500176">
    <property type="entry name" value="L_ASNase"/>
    <property type="match status" value="1"/>
</dbReference>
<organism evidence="8 9">
    <name type="scientific">Colletotrichum orchidophilum</name>
    <dbReference type="NCBI Taxonomy" id="1209926"/>
    <lineage>
        <taxon>Eukaryota</taxon>
        <taxon>Fungi</taxon>
        <taxon>Dikarya</taxon>
        <taxon>Ascomycota</taxon>
        <taxon>Pezizomycotina</taxon>
        <taxon>Sordariomycetes</taxon>
        <taxon>Hypocreomycetidae</taxon>
        <taxon>Glomerellales</taxon>
        <taxon>Glomerellaceae</taxon>
        <taxon>Colletotrichum</taxon>
    </lineage>
</organism>
<dbReference type="Pfam" id="PF17763">
    <property type="entry name" value="Asparaginase_C"/>
    <property type="match status" value="1"/>
</dbReference>
<accession>A0A1G4BFM5</accession>
<proteinExistence type="inferred from homology"/>
<dbReference type="Pfam" id="PF00710">
    <property type="entry name" value="Asparaginase"/>
    <property type="match status" value="1"/>
</dbReference>
<dbReference type="PANTHER" id="PTHR11707">
    <property type="entry name" value="L-ASPARAGINASE"/>
    <property type="match status" value="1"/>
</dbReference>
<dbReference type="Gene3D" id="3.40.50.40">
    <property type="match status" value="1"/>
</dbReference>
<dbReference type="SFLD" id="SFLDS00057">
    <property type="entry name" value="Glutaminase/Asparaginase"/>
    <property type="match status" value="1"/>
</dbReference>